<dbReference type="InterPro" id="IPR002314">
    <property type="entry name" value="aa-tRNA-synt_IIb"/>
</dbReference>
<dbReference type="Pfam" id="PF00587">
    <property type="entry name" value="tRNA-synt_2b"/>
    <property type="match status" value="1"/>
</dbReference>
<reference evidence="17" key="1">
    <citation type="submission" date="2019-08" db="EMBL/GenBank/DDBJ databases">
        <authorList>
            <person name="Kucharzyk K."/>
            <person name="Murdoch R.W."/>
            <person name="Higgins S."/>
            <person name="Loffler F."/>
        </authorList>
    </citation>
    <scope>NUCLEOTIDE SEQUENCE</scope>
</reference>
<evidence type="ECO:0000256" key="1">
    <source>
        <dbReference type="ARBA" id="ARBA00001947"/>
    </source>
</evidence>
<evidence type="ECO:0000256" key="9">
    <source>
        <dbReference type="ARBA" id="ARBA00022741"/>
    </source>
</evidence>
<sequence>MKFRLKGTITFNKNAEDAEEDIAKFVEEANKEILLKGVKEGHENEGAKITDWDIEGNELKLEIKSGSKVRSHDGLLRIKKPLTQLLGKKYHLGVRKIHIDTYQVTIPTGEGEYEINHQLVKELPQIEDFQIKDNYVIVTIKDMNESEIRKQGINRVIKHISTKKEEIKEENDENVAESRQMASGDPSENLEEKDLTFTVTKTTPGKIIARSPEFENYFEGDVTEKAIELGWIKTFPGRGQWFYGPQMTALQRAFEKVLIDYIIEKLGFDECLFPKLIPIPTMDKMRYLDGLPEGMYYCSAPKRDPEVFNKFKNELAINREVPMDLLKSGLKDPAYVLAAAQCEPFYEFLSHEVIDEKDLPIKFYDKSGWTYRWESGGAKGIDRVHEFQRIELVWIDKPKQTNEIRDATLELSHELATKLELEWYTEIGDDPFYLEGRKVESRGIEFPDVPKYEMRLKVPGQEKGVAVVSANVHGTHFTEGFSIREAHKHTLWTGCTGLGLTRWLFGFLAQKGFDENNWPEMIRTQYKKTKIPKILTWPQSKE</sequence>
<name>A0A644SU50_9ZZZZ</name>
<evidence type="ECO:0000259" key="15">
    <source>
        <dbReference type="Pfam" id="PF00587"/>
    </source>
</evidence>
<evidence type="ECO:0000256" key="8">
    <source>
        <dbReference type="ARBA" id="ARBA00022723"/>
    </source>
</evidence>
<keyword evidence="6" id="KW-0963">Cytoplasm</keyword>
<evidence type="ECO:0000256" key="14">
    <source>
        <dbReference type="SAM" id="MobiDB-lite"/>
    </source>
</evidence>
<dbReference type="EMBL" id="VSSQ01000006">
    <property type="protein sequence ID" value="MPL58143.1"/>
    <property type="molecule type" value="Genomic_DNA"/>
</dbReference>
<dbReference type="InterPro" id="IPR041293">
    <property type="entry name" value="SerS_tRNA-bd"/>
</dbReference>
<dbReference type="Pfam" id="PF18490">
    <property type="entry name" value="tRNA_bind_4"/>
    <property type="match status" value="1"/>
</dbReference>
<evidence type="ECO:0000256" key="6">
    <source>
        <dbReference type="ARBA" id="ARBA00022490"/>
    </source>
</evidence>
<dbReference type="GO" id="GO:0006434">
    <property type="term" value="P:seryl-tRNA aminoacylation"/>
    <property type="evidence" value="ECO:0007669"/>
    <property type="project" value="InterPro"/>
</dbReference>
<evidence type="ECO:0000313" key="17">
    <source>
        <dbReference type="EMBL" id="MPL58143.1"/>
    </source>
</evidence>
<evidence type="ECO:0000259" key="16">
    <source>
        <dbReference type="Pfam" id="PF18490"/>
    </source>
</evidence>
<keyword evidence="11" id="KW-0067">ATP-binding</keyword>
<dbReference type="GO" id="GO:0004828">
    <property type="term" value="F:serine-tRNA ligase activity"/>
    <property type="evidence" value="ECO:0007669"/>
    <property type="project" value="InterPro"/>
</dbReference>
<keyword evidence="9" id="KW-0547">Nucleotide-binding</keyword>
<organism evidence="17">
    <name type="scientific">bioreactor metagenome</name>
    <dbReference type="NCBI Taxonomy" id="1076179"/>
    <lineage>
        <taxon>unclassified sequences</taxon>
        <taxon>metagenomes</taxon>
        <taxon>ecological metagenomes</taxon>
    </lineage>
</organism>
<comment type="caution">
    <text evidence="17">The sequence shown here is derived from an EMBL/GenBank/DDBJ whole genome shotgun (WGS) entry which is preliminary data.</text>
</comment>
<keyword evidence="13" id="KW-0030">Aminoacyl-tRNA synthetase</keyword>
<evidence type="ECO:0000256" key="2">
    <source>
        <dbReference type="ARBA" id="ARBA00004496"/>
    </source>
</evidence>
<feature type="domain" description="Serine-tRNA ligase type 2 tRNA-binding" evidence="16">
    <location>
        <begin position="1"/>
        <end position="166"/>
    </location>
</feature>
<feature type="region of interest" description="Disordered" evidence="14">
    <location>
        <begin position="166"/>
        <end position="193"/>
    </location>
</feature>
<dbReference type="GO" id="GO:0046872">
    <property type="term" value="F:metal ion binding"/>
    <property type="evidence" value="ECO:0007669"/>
    <property type="project" value="UniProtKB-KW"/>
</dbReference>
<dbReference type="AlphaFoldDB" id="A0A644SU50"/>
<dbReference type="GO" id="GO:0005737">
    <property type="term" value="C:cytoplasm"/>
    <property type="evidence" value="ECO:0007669"/>
    <property type="project" value="UniProtKB-SubCell"/>
</dbReference>
<dbReference type="Gene3D" id="3.30.70.1920">
    <property type="match status" value="1"/>
</dbReference>
<keyword evidence="12" id="KW-0648">Protein biosynthesis</keyword>
<dbReference type="CDD" id="cd00670">
    <property type="entry name" value="Gly_His_Pro_Ser_Thr_tRS_core"/>
    <property type="match status" value="1"/>
</dbReference>
<comment type="subcellular location">
    <subcellularLocation>
        <location evidence="2">Cytoplasm</location>
    </subcellularLocation>
</comment>
<dbReference type="UniPathway" id="UPA00906">
    <property type="reaction ID" value="UER00895"/>
</dbReference>
<dbReference type="InterPro" id="IPR004503">
    <property type="entry name" value="Ser-tRNA-ligase_2_arc"/>
</dbReference>
<evidence type="ECO:0000256" key="10">
    <source>
        <dbReference type="ARBA" id="ARBA00022833"/>
    </source>
</evidence>
<proteinExistence type="inferred from homology"/>
<feature type="domain" description="Aminoacyl-tRNA synthetase class II (G/ P/ S/T)" evidence="15">
    <location>
        <begin position="334"/>
        <end position="505"/>
    </location>
</feature>
<evidence type="ECO:0000256" key="5">
    <source>
        <dbReference type="ARBA" id="ARBA00018541"/>
    </source>
</evidence>
<evidence type="ECO:0000256" key="12">
    <source>
        <dbReference type="ARBA" id="ARBA00022917"/>
    </source>
</evidence>
<evidence type="ECO:0000256" key="11">
    <source>
        <dbReference type="ARBA" id="ARBA00022840"/>
    </source>
</evidence>
<keyword evidence="8" id="KW-0479">Metal-binding</keyword>
<evidence type="ECO:0000256" key="13">
    <source>
        <dbReference type="ARBA" id="ARBA00023146"/>
    </source>
</evidence>
<comment type="cofactor">
    <cofactor evidence="1">
        <name>Zn(2+)</name>
        <dbReference type="ChEBI" id="CHEBI:29105"/>
    </cofactor>
</comment>
<evidence type="ECO:0000256" key="3">
    <source>
        <dbReference type="ARBA" id="ARBA00005951"/>
    </source>
</evidence>
<keyword evidence="10" id="KW-0862">Zinc</keyword>
<dbReference type="InterPro" id="IPR045864">
    <property type="entry name" value="aa-tRNA-synth_II/BPL/LPL"/>
</dbReference>
<dbReference type="Gene3D" id="3.30.930.10">
    <property type="entry name" value="Bira Bifunctional Protein, Domain 2"/>
    <property type="match status" value="1"/>
</dbReference>
<protein>
    <recommendedName>
        <fullName evidence="5">Type-2 serine--tRNA ligase</fullName>
    </recommendedName>
</protein>
<gene>
    <name evidence="17" type="primary">serS_3</name>
    <name evidence="17" type="ORF">SDC9_03674</name>
</gene>
<evidence type="ECO:0000256" key="4">
    <source>
        <dbReference type="ARBA" id="ARBA00011738"/>
    </source>
</evidence>
<keyword evidence="7 17" id="KW-0436">Ligase</keyword>
<accession>A0A644SU50</accession>
<comment type="subunit">
    <text evidence="4">Homodimer.</text>
</comment>
<dbReference type="SUPFAM" id="SSF55681">
    <property type="entry name" value="Class II aaRS and biotin synthetases"/>
    <property type="match status" value="1"/>
</dbReference>
<dbReference type="GO" id="GO:0005524">
    <property type="term" value="F:ATP binding"/>
    <property type="evidence" value="ECO:0007669"/>
    <property type="project" value="UniProtKB-KW"/>
</dbReference>
<comment type="similarity">
    <text evidence="3">Belongs to the class-II aminoacyl-tRNA synthetase family. Type-2 seryl-tRNA synthetase subfamily.</text>
</comment>
<evidence type="ECO:0000256" key="7">
    <source>
        <dbReference type="ARBA" id="ARBA00022598"/>
    </source>
</evidence>
<dbReference type="NCBIfam" id="TIGR00415">
    <property type="entry name" value="serS_MJ"/>
    <property type="match status" value="1"/>
</dbReference>